<dbReference type="SUPFAM" id="SSF52058">
    <property type="entry name" value="L domain-like"/>
    <property type="match status" value="1"/>
</dbReference>
<dbReference type="FunFam" id="3.80.10.10:FF:000502">
    <property type="entry name" value="Predicted protein"/>
    <property type="match status" value="1"/>
</dbReference>
<protein>
    <submittedName>
        <fullName evidence="5">Uncharacterized protein</fullName>
    </submittedName>
</protein>
<dbReference type="EMBL" id="KZ305108">
    <property type="protein sequence ID" value="PIA26641.1"/>
    <property type="molecule type" value="Genomic_DNA"/>
</dbReference>
<evidence type="ECO:0000256" key="3">
    <source>
        <dbReference type="ARBA" id="ARBA00022614"/>
    </source>
</evidence>
<evidence type="ECO:0000256" key="4">
    <source>
        <dbReference type="ARBA" id="ARBA00022737"/>
    </source>
</evidence>
<dbReference type="PANTHER" id="PTHR15454:SF69">
    <property type="entry name" value="SERINE_THREONINE-PROTEIN KINASE 11-INTERACTING PROTEIN"/>
    <property type="match status" value="1"/>
</dbReference>
<accession>A0A2G5C5Y6</accession>
<dbReference type="InterPro" id="IPR001611">
    <property type="entry name" value="Leu-rich_rpt"/>
</dbReference>
<proteinExistence type="predicted"/>
<dbReference type="Pfam" id="PF13855">
    <property type="entry name" value="LRR_8"/>
    <property type="match status" value="1"/>
</dbReference>
<keyword evidence="4" id="KW-0677">Repeat</keyword>
<keyword evidence="3" id="KW-0433">Leucine-rich repeat</keyword>
<dbReference type="InParanoid" id="A0A2G5C5Y6"/>
<dbReference type="Proteomes" id="UP000230069">
    <property type="component" value="Unassembled WGS sequence"/>
</dbReference>
<gene>
    <name evidence="5" type="ORF">AQUCO_09100064v1</name>
</gene>
<organism evidence="5 6">
    <name type="scientific">Aquilegia coerulea</name>
    <name type="common">Rocky mountain columbine</name>
    <dbReference type="NCBI Taxonomy" id="218851"/>
    <lineage>
        <taxon>Eukaryota</taxon>
        <taxon>Viridiplantae</taxon>
        <taxon>Streptophyta</taxon>
        <taxon>Embryophyta</taxon>
        <taxon>Tracheophyta</taxon>
        <taxon>Spermatophyta</taxon>
        <taxon>Magnoliopsida</taxon>
        <taxon>Ranunculales</taxon>
        <taxon>Ranunculaceae</taxon>
        <taxon>Thalictroideae</taxon>
        <taxon>Aquilegia</taxon>
    </lineage>
</organism>
<dbReference type="AlphaFoldDB" id="A0A2G5C5Y6"/>
<evidence type="ECO:0000256" key="1">
    <source>
        <dbReference type="ARBA" id="ARBA00004496"/>
    </source>
</evidence>
<dbReference type="PANTHER" id="PTHR15454">
    <property type="entry name" value="NISCHARIN RELATED"/>
    <property type="match status" value="1"/>
</dbReference>
<comment type="subcellular location">
    <subcellularLocation>
        <location evidence="1">Cytoplasm</location>
    </subcellularLocation>
</comment>
<dbReference type="InterPro" id="IPR025875">
    <property type="entry name" value="Leu-rich_rpt_4"/>
</dbReference>
<evidence type="ECO:0000256" key="2">
    <source>
        <dbReference type="ARBA" id="ARBA00022490"/>
    </source>
</evidence>
<dbReference type="FunCoup" id="A0A2G5C5Y6">
    <property type="interactions" value="2125"/>
</dbReference>
<dbReference type="Gene3D" id="3.80.10.10">
    <property type="entry name" value="Ribonuclease Inhibitor"/>
    <property type="match status" value="1"/>
</dbReference>
<dbReference type="PROSITE" id="PS51450">
    <property type="entry name" value="LRR"/>
    <property type="match status" value="2"/>
</dbReference>
<dbReference type="SMART" id="SM00365">
    <property type="entry name" value="LRR_SD22"/>
    <property type="match status" value="3"/>
</dbReference>
<sequence length="877" mass="99150">MDESLQLLPFVETLDLSRNRFAKVDNLRKCTKLKHLDLGFNHLRSISYLGEVTCSIVKLVLRNNALTSLRGIETLKSVEGLDLSYNVISSILELEILSSLPALQRLWLEGNPICCAPWYRAQVFSLFAYPEKLKLDEKGITTRESWKRQIVLASRLKRPAGFGFYYPAKDNDEEEGNVNTNRKKLSRLALIAEEEQMRSVAFEAIEQDSVSCESEIRSREENAVSEGEAEIVNLMNRVEFMKKEHSVLWLREFKEWMDQPSENFVENNKVSGLSGPCEENCMKNKIDCNQIGQSSGYASGTYRASESSTNLLESDTSFGDSSVGLHAFESFNLVNNIALESSIANGSGDPEPHFKIEDMNLKQVPKVCSHEQYNCLPVAKDSFPSDSLASHENVNTDKEISIMSVTAIDEKIGSHSSSAHPGSPPHYEEDILHRRHNLEEEFMQLSVDSYSLASSDSDTSVSDDGFCQFDTFSPDVGRLQHDESNRFMDDHSEVLFFEASDCDMRHDALHIRQNGTTLSSICDHKDSTIKKDLNENHIDNPDEQAYAAGGILDKNSSEKFYDNGYNTEAHSQLATDEVIKNYFHEYVADSSVSEDYLQSILCDCMLQKDSECKESKVVILLSSANKVYMLLLDTTSNGSGIISEVIGSHMLEEITRVDIGIALQVLRVHIEMDTTYLFITKSVKKTREILSLLRVSDSTAMSNRCSLNSVENVQVELFEKHICGGSNMSIFLYSMLLFWCNTNEEESWVPRSLFVIEGYMIVCVEDLVHFSFDRVDAFPFPYFSLDSCCPISNISEMVIERTESRCVTLTLDSEKFNSANEFEKEKVLTKLDNKLATGSCQWKFKWFSEEILIKFVALLKALHAETATYPLTVRCMS</sequence>
<dbReference type="OrthoDB" id="7451790at2759"/>
<name>A0A2G5C5Y6_AQUCA</name>
<dbReference type="GO" id="GO:0005737">
    <property type="term" value="C:cytoplasm"/>
    <property type="evidence" value="ECO:0007669"/>
    <property type="project" value="UniProtKB-SubCell"/>
</dbReference>
<evidence type="ECO:0000313" key="6">
    <source>
        <dbReference type="Proteomes" id="UP000230069"/>
    </source>
</evidence>
<dbReference type="STRING" id="218851.A0A2G5C5Y6"/>
<reference evidence="5 6" key="1">
    <citation type="submission" date="2017-09" db="EMBL/GenBank/DDBJ databases">
        <title>WGS assembly of Aquilegia coerulea Goldsmith.</title>
        <authorList>
            <person name="Hodges S."/>
            <person name="Kramer E."/>
            <person name="Nordborg M."/>
            <person name="Tomkins J."/>
            <person name="Borevitz J."/>
            <person name="Derieg N."/>
            <person name="Yan J."/>
            <person name="Mihaltcheva S."/>
            <person name="Hayes R.D."/>
            <person name="Rokhsar D."/>
        </authorList>
    </citation>
    <scope>NUCLEOTIDE SEQUENCE [LARGE SCALE GENOMIC DNA]</scope>
    <source>
        <strain evidence="6">cv. Goldsmith</strain>
    </source>
</reference>
<evidence type="ECO:0000313" key="5">
    <source>
        <dbReference type="EMBL" id="PIA26641.1"/>
    </source>
</evidence>
<keyword evidence="2" id="KW-0963">Cytoplasm</keyword>
<dbReference type="InterPro" id="IPR032675">
    <property type="entry name" value="LRR_dom_sf"/>
</dbReference>
<keyword evidence="6" id="KW-1185">Reference proteome</keyword>
<dbReference type="Pfam" id="PF12799">
    <property type="entry name" value="LRR_4"/>
    <property type="match status" value="1"/>
</dbReference>